<feature type="transmembrane region" description="Helical" evidence="1">
    <location>
        <begin position="190"/>
        <end position="212"/>
    </location>
</feature>
<dbReference type="Gene3D" id="1.20.58.340">
    <property type="entry name" value="Magnesium transport protein CorA, transmembrane region"/>
    <property type="match status" value="1"/>
</dbReference>
<sequence>MEKSAGVYKAFQVDPDVRRGGRPWESKDFHLLRSELASVKNDLSYQKYKCTRFLDHLAFLDELAGRKEGLAEYWIKVRFMKSTIVGYEERAVYLSDRVETTMQTCFSLMVEKDNHLNQRTASQSLELTNLSRKDNEHMKKIATATFRHSRDMRSITITTLSFLPATTFVATFFSTSFFDFKEDRRRASTWLWLYWVVAVVLTGAVLGGWHYFSHGVLEHPGEELDVVDQRGAQKEEPSV</sequence>
<evidence type="ECO:0000313" key="3">
    <source>
        <dbReference type="Proteomes" id="UP000481861"/>
    </source>
</evidence>
<gene>
    <name evidence="2" type="ORF">BDV95DRAFT_605462</name>
</gene>
<organism evidence="2 3">
    <name type="scientific">Massariosphaeria phaeospora</name>
    <dbReference type="NCBI Taxonomy" id="100035"/>
    <lineage>
        <taxon>Eukaryota</taxon>
        <taxon>Fungi</taxon>
        <taxon>Dikarya</taxon>
        <taxon>Ascomycota</taxon>
        <taxon>Pezizomycotina</taxon>
        <taxon>Dothideomycetes</taxon>
        <taxon>Pleosporomycetidae</taxon>
        <taxon>Pleosporales</taxon>
        <taxon>Pleosporales incertae sedis</taxon>
        <taxon>Massariosphaeria</taxon>
    </lineage>
</organism>
<comment type="caution">
    <text evidence="2">The sequence shown here is derived from an EMBL/GenBank/DDBJ whole genome shotgun (WGS) entry which is preliminary data.</text>
</comment>
<keyword evidence="1" id="KW-0472">Membrane</keyword>
<reference evidence="2 3" key="1">
    <citation type="submission" date="2020-01" db="EMBL/GenBank/DDBJ databases">
        <authorList>
            <consortium name="DOE Joint Genome Institute"/>
            <person name="Haridas S."/>
            <person name="Albert R."/>
            <person name="Binder M."/>
            <person name="Bloem J."/>
            <person name="Labutti K."/>
            <person name="Salamov A."/>
            <person name="Andreopoulos B."/>
            <person name="Baker S.E."/>
            <person name="Barry K."/>
            <person name="Bills G."/>
            <person name="Bluhm B.H."/>
            <person name="Cannon C."/>
            <person name="Castanera R."/>
            <person name="Culley D.E."/>
            <person name="Daum C."/>
            <person name="Ezra D."/>
            <person name="Gonzalez J.B."/>
            <person name="Henrissat B."/>
            <person name="Kuo A."/>
            <person name="Liang C."/>
            <person name="Lipzen A."/>
            <person name="Lutzoni F."/>
            <person name="Magnuson J."/>
            <person name="Mondo S."/>
            <person name="Nolan M."/>
            <person name="Ohm R."/>
            <person name="Pangilinan J."/>
            <person name="Park H.-J.H."/>
            <person name="Ramirez L."/>
            <person name="Alfaro M."/>
            <person name="Sun H."/>
            <person name="Tritt A."/>
            <person name="Yoshinaga Y."/>
            <person name="Zwiers L.-H.L."/>
            <person name="Turgeon B.G."/>
            <person name="Goodwin S.B."/>
            <person name="Spatafora J.W."/>
            <person name="Crous P.W."/>
            <person name="Grigoriev I.V."/>
        </authorList>
    </citation>
    <scope>NUCLEOTIDE SEQUENCE [LARGE SCALE GENOMIC DNA]</scope>
    <source>
        <strain evidence="2 3">CBS 611.86</strain>
    </source>
</reference>
<keyword evidence="1" id="KW-0812">Transmembrane</keyword>
<dbReference type="AlphaFoldDB" id="A0A7C8IBB9"/>
<evidence type="ECO:0000313" key="2">
    <source>
        <dbReference type="EMBL" id="KAF2872872.1"/>
    </source>
</evidence>
<dbReference type="Proteomes" id="UP000481861">
    <property type="component" value="Unassembled WGS sequence"/>
</dbReference>
<keyword evidence="1" id="KW-1133">Transmembrane helix</keyword>
<feature type="transmembrane region" description="Helical" evidence="1">
    <location>
        <begin position="155"/>
        <end position="178"/>
    </location>
</feature>
<evidence type="ECO:0000256" key="1">
    <source>
        <dbReference type="SAM" id="Phobius"/>
    </source>
</evidence>
<dbReference type="OrthoDB" id="2830640at2759"/>
<dbReference type="EMBL" id="JAADJZ010000008">
    <property type="protein sequence ID" value="KAF2872872.1"/>
    <property type="molecule type" value="Genomic_DNA"/>
</dbReference>
<proteinExistence type="predicted"/>
<accession>A0A7C8IBB9</accession>
<keyword evidence="3" id="KW-1185">Reference proteome</keyword>
<protein>
    <submittedName>
        <fullName evidence="2">Uncharacterized protein</fullName>
    </submittedName>
</protein>
<name>A0A7C8IBB9_9PLEO</name>